<dbReference type="Gene3D" id="3.90.280.10">
    <property type="entry name" value="PEBP-like"/>
    <property type="match status" value="1"/>
</dbReference>
<dbReference type="InterPro" id="IPR005247">
    <property type="entry name" value="YbhB_YbcL/LppC-like"/>
</dbReference>
<dbReference type="SUPFAM" id="SSF49777">
    <property type="entry name" value="PEBP-like"/>
    <property type="match status" value="1"/>
</dbReference>
<keyword evidence="2" id="KW-1185">Reference proteome</keyword>
<accession>A0A4R4FB77</accession>
<dbReference type="PANTHER" id="PTHR30289">
    <property type="entry name" value="UNCHARACTERIZED PROTEIN YBCL-RELATED"/>
    <property type="match status" value="1"/>
</dbReference>
<protein>
    <submittedName>
        <fullName evidence="1">YbhB/YbcL family Raf kinase inhibitor-like protein</fullName>
    </submittedName>
</protein>
<dbReference type="InterPro" id="IPR008914">
    <property type="entry name" value="PEBP"/>
</dbReference>
<dbReference type="NCBIfam" id="TIGR00481">
    <property type="entry name" value="YbhB/YbcL family Raf kinase inhibitor-like protein"/>
    <property type="match status" value="1"/>
</dbReference>
<dbReference type="CDD" id="cd00865">
    <property type="entry name" value="PEBP_bact_arch"/>
    <property type="match status" value="1"/>
</dbReference>
<evidence type="ECO:0000313" key="2">
    <source>
        <dbReference type="Proteomes" id="UP000295710"/>
    </source>
</evidence>
<proteinExistence type="predicted"/>
<evidence type="ECO:0000313" key="1">
    <source>
        <dbReference type="EMBL" id="TDA20518.1"/>
    </source>
</evidence>
<reference evidence="1 2" key="1">
    <citation type="journal article" date="2016" name="Nat. Microbiol.">
        <title>The Mouse Intestinal Bacterial Collection (miBC) provides host-specific insight into cultured diversity and functional potential of the gut microbiota.</title>
        <authorList>
            <person name="Lagkouvardos I."/>
            <person name="Pukall R."/>
            <person name="Abt B."/>
            <person name="Foesel B.U."/>
            <person name="Meier-Kolthoff J.P."/>
            <person name="Kumar N."/>
            <person name="Bresciani A."/>
            <person name="Martinez I."/>
            <person name="Just S."/>
            <person name="Ziegler C."/>
            <person name="Brugiroux S."/>
            <person name="Garzetti D."/>
            <person name="Wenning M."/>
            <person name="Bui T.P."/>
            <person name="Wang J."/>
            <person name="Hugenholtz F."/>
            <person name="Plugge C.M."/>
            <person name="Peterson D.A."/>
            <person name="Hornef M.W."/>
            <person name="Baines J.F."/>
            <person name="Smidt H."/>
            <person name="Walter J."/>
            <person name="Kristiansen K."/>
            <person name="Nielsen H.B."/>
            <person name="Haller D."/>
            <person name="Overmann J."/>
            <person name="Stecher B."/>
            <person name="Clavel T."/>
        </authorList>
    </citation>
    <scope>NUCLEOTIDE SEQUENCE [LARGE SCALE GENOMIC DNA]</scope>
    <source>
        <strain evidence="1 2">DSM 28560</strain>
    </source>
</reference>
<gene>
    <name evidence="1" type="ORF">E1963_16455</name>
</gene>
<dbReference type="Pfam" id="PF01161">
    <property type="entry name" value="PBP"/>
    <property type="match status" value="1"/>
</dbReference>
<dbReference type="PANTHER" id="PTHR30289:SF1">
    <property type="entry name" value="PEBP (PHOSPHATIDYLETHANOLAMINE-BINDING PROTEIN) FAMILY PROTEIN"/>
    <property type="match status" value="1"/>
</dbReference>
<name>A0A4R4FB77_9FIRM</name>
<dbReference type="InterPro" id="IPR036610">
    <property type="entry name" value="PEBP-like_sf"/>
</dbReference>
<dbReference type="Proteomes" id="UP000295710">
    <property type="component" value="Unassembled WGS sequence"/>
</dbReference>
<sequence length="166" mass="18784">MYISSIGISNGIIEKKYGSHGVQFNENDVPTYSIPFKIKNAPDKTVSFAFILEDKDAYPVTGFIWVHWLGANLTRSELKENESQTAKDFIQGANSWTSILGNQQTREQASCYGGMAPPDKAHIYELHVFALDKLLDLKNGFYLNELYQEMEGHILEEAVLKGLYEK</sequence>
<comment type="caution">
    <text evidence="1">The sequence shown here is derived from an EMBL/GenBank/DDBJ whole genome shotgun (WGS) entry which is preliminary data.</text>
</comment>
<dbReference type="AlphaFoldDB" id="A0A4R4FB77"/>
<dbReference type="RefSeq" id="WP_132280341.1">
    <property type="nucleotide sequence ID" value="NZ_JAOBST010000077.1"/>
</dbReference>
<dbReference type="EMBL" id="SMMX01000019">
    <property type="protein sequence ID" value="TDA20518.1"/>
    <property type="molecule type" value="Genomic_DNA"/>
</dbReference>
<organism evidence="1 2">
    <name type="scientific">Extibacter muris</name>
    <dbReference type="NCBI Taxonomy" id="1796622"/>
    <lineage>
        <taxon>Bacteria</taxon>
        <taxon>Bacillati</taxon>
        <taxon>Bacillota</taxon>
        <taxon>Clostridia</taxon>
        <taxon>Lachnospirales</taxon>
        <taxon>Lachnospiraceae</taxon>
        <taxon>Extibacter</taxon>
    </lineage>
</organism>